<protein>
    <submittedName>
        <fullName evidence="2">Uncharacterized protein</fullName>
    </submittedName>
</protein>
<feature type="compositionally biased region" description="Basic and acidic residues" evidence="1">
    <location>
        <begin position="81"/>
        <end position="97"/>
    </location>
</feature>
<evidence type="ECO:0000256" key="1">
    <source>
        <dbReference type="SAM" id="MobiDB-lite"/>
    </source>
</evidence>
<evidence type="ECO:0000313" key="3">
    <source>
        <dbReference type="Proteomes" id="UP001519460"/>
    </source>
</evidence>
<organism evidence="2 3">
    <name type="scientific">Batillaria attramentaria</name>
    <dbReference type="NCBI Taxonomy" id="370345"/>
    <lineage>
        <taxon>Eukaryota</taxon>
        <taxon>Metazoa</taxon>
        <taxon>Spiralia</taxon>
        <taxon>Lophotrochozoa</taxon>
        <taxon>Mollusca</taxon>
        <taxon>Gastropoda</taxon>
        <taxon>Caenogastropoda</taxon>
        <taxon>Sorbeoconcha</taxon>
        <taxon>Cerithioidea</taxon>
        <taxon>Batillariidae</taxon>
        <taxon>Batillaria</taxon>
    </lineage>
</organism>
<dbReference type="AlphaFoldDB" id="A0ABD0KPI0"/>
<comment type="caution">
    <text evidence="2">The sequence shown here is derived from an EMBL/GenBank/DDBJ whole genome shotgun (WGS) entry which is preliminary data.</text>
</comment>
<proteinExistence type="predicted"/>
<evidence type="ECO:0000313" key="2">
    <source>
        <dbReference type="EMBL" id="KAK7488832.1"/>
    </source>
</evidence>
<feature type="region of interest" description="Disordered" evidence="1">
    <location>
        <begin position="72"/>
        <end position="107"/>
    </location>
</feature>
<sequence>MSDRSSIKLDKHAGRSHRKRQEKENQSWGFWDVNSTRVDTTVKKVIAVNRFLPLPSKQQNNGRFHRKHLAGKYNGAGNAKRHSDLPHRGAKRIDRTNHPGPHNRRPSLGKLSLYMELFCRDFSLPRVCEEVDVTA</sequence>
<accession>A0ABD0KPI0</accession>
<dbReference type="Proteomes" id="UP001519460">
    <property type="component" value="Unassembled WGS sequence"/>
</dbReference>
<dbReference type="EMBL" id="JACVVK020000146">
    <property type="protein sequence ID" value="KAK7488832.1"/>
    <property type="molecule type" value="Genomic_DNA"/>
</dbReference>
<feature type="compositionally biased region" description="Basic and acidic residues" evidence="1">
    <location>
        <begin position="1"/>
        <end position="13"/>
    </location>
</feature>
<feature type="region of interest" description="Disordered" evidence="1">
    <location>
        <begin position="1"/>
        <end position="26"/>
    </location>
</feature>
<keyword evidence="3" id="KW-1185">Reference proteome</keyword>
<reference evidence="2 3" key="1">
    <citation type="journal article" date="2023" name="Sci. Data">
        <title>Genome assembly of the Korean intertidal mud-creeper Batillaria attramentaria.</title>
        <authorList>
            <person name="Patra A.K."/>
            <person name="Ho P.T."/>
            <person name="Jun S."/>
            <person name="Lee S.J."/>
            <person name="Kim Y."/>
            <person name="Won Y.J."/>
        </authorList>
    </citation>
    <scope>NUCLEOTIDE SEQUENCE [LARGE SCALE GENOMIC DNA]</scope>
    <source>
        <strain evidence="2">Wonlab-2016</strain>
    </source>
</reference>
<gene>
    <name evidence="2" type="ORF">BaRGS_00019967</name>
</gene>
<name>A0ABD0KPI0_9CAEN</name>